<name>A0A1G7AIA0_9RHOB</name>
<organism evidence="2 3">
    <name type="scientific">Limimaricola pyoseonensis</name>
    <dbReference type="NCBI Taxonomy" id="521013"/>
    <lineage>
        <taxon>Bacteria</taxon>
        <taxon>Pseudomonadati</taxon>
        <taxon>Pseudomonadota</taxon>
        <taxon>Alphaproteobacteria</taxon>
        <taxon>Rhodobacterales</taxon>
        <taxon>Paracoccaceae</taxon>
        <taxon>Limimaricola</taxon>
    </lineage>
</organism>
<keyword evidence="3" id="KW-1185">Reference proteome</keyword>
<proteinExistence type="predicted"/>
<dbReference type="PRINTS" id="PR00111">
    <property type="entry name" value="ABHYDROLASE"/>
</dbReference>
<evidence type="ECO:0000313" key="2">
    <source>
        <dbReference type="EMBL" id="SDE13606.1"/>
    </source>
</evidence>
<reference evidence="3" key="1">
    <citation type="submission" date="2016-10" db="EMBL/GenBank/DDBJ databases">
        <authorList>
            <person name="Varghese N."/>
            <person name="Submissions S."/>
        </authorList>
    </citation>
    <scope>NUCLEOTIDE SEQUENCE [LARGE SCALE GENOMIC DNA]</scope>
    <source>
        <strain evidence="3">DSM 21424</strain>
    </source>
</reference>
<protein>
    <submittedName>
        <fullName evidence="2">Pimeloyl-ACP methyl ester carboxylesterase</fullName>
    </submittedName>
</protein>
<dbReference type="Pfam" id="PF00561">
    <property type="entry name" value="Abhydrolase_1"/>
    <property type="match status" value="1"/>
</dbReference>
<sequence>MAVKLAALLALTALGGCALVDHRADRREARALEAYPPIGAFVEVAGRKVHAVVTGEGPDLVLIHGASGNLRDMTFQLAERLSERYRVIAFDRPGLGYSDPIDPRADDRLSSRADSPAAQARVLQAAAAQLGAEKPVVVGHSYGGAVAMAWALERPDNLAALVNLSGATMPWESGLGPLYRFNGTTLGGAVLPPLITAFASERAVGDTLDAIFRPNPIPEGYAEFVGTGLAIRRSSLRVNARQVTSLLPQVTEMSARYGAISVPVEIVHGEIDTIVPLEVHSARLEGLVPGANLTVLEDVGHMPHHVAPAHVVAAIDRAARRAGLL</sequence>
<accession>A0A1G7AIA0</accession>
<dbReference type="PROSITE" id="PS51257">
    <property type="entry name" value="PROKAR_LIPOPROTEIN"/>
    <property type="match status" value="1"/>
</dbReference>
<dbReference type="Gene3D" id="3.40.50.1820">
    <property type="entry name" value="alpha/beta hydrolase"/>
    <property type="match status" value="1"/>
</dbReference>
<dbReference type="InterPro" id="IPR050266">
    <property type="entry name" value="AB_hydrolase_sf"/>
</dbReference>
<dbReference type="EMBL" id="FNAT01000001">
    <property type="protein sequence ID" value="SDE13606.1"/>
    <property type="molecule type" value="Genomic_DNA"/>
</dbReference>
<dbReference type="PANTHER" id="PTHR43798:SF33">
    <property type="entry name" value="HYDROLASE, PUTATIVE (AFU_ORTHOLOGUE AFUA_2G14860)-RELATED"/>
    <property type="match status" value="1"/>
</dbReference>
<dbReference type="PANTHER" id="PTHR43798">
    <property type="entry name" value="MONOACYLGLYCEROL LIPASE"/>
    <property type="match status" value="1"/>
</dbReference>
<evidence type="ECO:0000259" key="1">
    <source>
        <dbReference type="Pfam" id="PF00561"/>
    </source>
</evidence>
<dbReference type="PRINTS" id="PR00412">
    <property type="entry name" value="EPOXHYDRLASE"/>
</dbReference>
<dbReference type="GO" id="GO:0003824">
    <property type="term" value="F:catalytic activity"/>
    <property type="evidence" value="ECO:0007669"/>
    <property type="project" value="InterPro"/>
</dbReference>
<evidence type="ECO:0000313" key="3">
    <source>
        <dbReference type="Proteomes" id="UP000198922"/>
    </source>
</evidence>
<dbReference type="STRING" id="521013.SAMN04488567_0937"/>
<dbReference type="RefSeq" id="WP_090109707.1">
    <property type="nucleotide sequence ID" value="NZ_FNAT01000001.1"/>
</dbReference>
<dbReference type="InterPro" id="IPR029058">
    <property type="entry name" value="AB_hydrolase_fold"/>
</dbReference>
<dbReference type="InterPro" id="IPR000639">
    <property type="entry name" value="Epox_hydrolase-like"/>
</dbReference>
<feature type="domain" description="AB hydrolase-1" evidence="1">
    <location>
        <begin position="60"/>
        <end position="307"/>
    </location>
</feature>
<dbReference type="SUPFAM" id="SSF53474">
    <property type="entry name" value="alpha/beta-Hydrolases"/>
    <property type="match status" value="1"/>
</dbReference>
<gene>
    <name evidence="2" type="ORF">SAMN04488567_0937</name>
</gene>
<dbReference type="OrthoDB" id="9815441at2"/>
<dbReference type="InterPro" id="IPR000073">
    <property type="entry name" value="AB_hydrolase_1"/>
</dbReference>
<dbReference type="GO" id="GO:0016020">
    <property type="term" value="C:membrane"/>
    <property type="evidence" value="ECO:0007669"/>
    <property type="project" value="TreeGrafter"/>
</dbReference>
<dbReference type="AlphaFoldDB" id="A0A1G7AIA0"/>
<dbReference type="Proteomes" id="UP000198922">
    <property type="component" value="Unassembled WGS sequence"/>
</dbReference>